<evidence type="ECO:0000313" key="4">
    <source>
        <dbReference type="EMBL" id="EHH09556.1"/>
    </source>
</evidence>
<feature type="domain" description="Solute-binding protein family 3/N-terminal" evidence="3">
    <location>
        <begin position="29"/>
        <end position="111"/>
    </location>
</feature>
<evidence type="ECO:0000256" key="2">
    <source>
        <dbReference type="SAM" id="SignalP"/>
    </source>
</evidence>
<dbReference type="InterPro" id="IPR001638">
    <property type="entry name" value="Solute-binding_3/MltF_N"/>
</dbReference>
<dbReference type="eggNOG" id="COG0834">
    <property type="taxonomic scope" value="Bacteria"/>
</dbReference>
<feature type="non-terminal residue" evidence="4">
    <location>
        <position position="113"/>
    </location>
</feature>
<evidence type="ECO:0000259" key="3">
    <source>
        <dbReference type="Pfam" id="PF00497"/>
    </source>
</evidence>
<dbReference type="PANTHER" id="PTHR35936:SF17">
    <property type="entry name" value="ARGININE-BINDING EXTRACELLULAR PROTEIN ARTP"/>
    <property type="match status" value="1"/>
</dbReference>
<name>G6YFC7_9HYPH</name>
<feature type="signal peptide" evidence="2">
    <location>
        <begin position="1"/>
        <end position="22"/>
    </location>
</feature>
<organism evidence="4 5">
    <name type="scientific">Mesorhizobium amorphae CCNWGS0123</name>
    <dbReference type="NCBI Taxonomy" id="1082933"/>
    <lineage>
        <taxon>Bacteria</taxon>
        <taxon>Pseudomonadati</taxon>
        <taxon>Pseudomonadota</taxon>
        <taxon>Alphaproteobacteria</taxon>
        <taxon>Hyphomicrobiales</taxon>
        <taxon>Phyllobacteriaceae</taxon>
        <taxon>Mesorhizobium</taxon>
    </lineage>
</organism>
<evidence type="ECO:0000256" key="1">
    <source>
        <dbReference type="ARBA" id="ARBA00022729"/>
    </source>
</evidence>
<dbReference type="AlphaFoldDB" id="G6YFC7"/>
<feature type="chain" id="PRO_5003490520" evidence="2">
    <location>
        <begin position="23"/>
        <end position="113"/>
    </location>
</feature>
<dbReference type="PANTHER" id="PTHR35936">
    <property type="entry name" value="MEMBRANE-BOUND LYTIC MUREIN TRANSGLYCOSYLASE F"/>
    <property type="match status" value="1"/>
</dbReference>
<protein>
    <submittedName>
        <fullName evidence="4">Lysine-arginine-ornithine-binding periplasmic protein</fullName>
    </submittedName>
</protein>
<keyword evidence="5" id="KW-1185">Reference proteome</keyword>
<gene>
    <name evidence="4" type="ORF">MEA186_23371</name>
</gene>
<accession>G6YFC7</accession>
<evidence type="ECO:0000313" key="5">
    <source>
        <dbReference type="Proteomes" id="UP000002949"/>
    </source>
</evidence>
<dbReference type="Pfam" id="PF00497">
    <property type="entry name" value="SBP_bac_3"/>
    <property type="match status" value="1"/>
</dbReference>
<reference evidence="4 5" key="1">
    <citation type="journal article" date="2012" name="J. Bacteriol.">
        <title>Draft Genome Sequence of Plant Growth-Promoting Rhizobium Mesorhizobium amorphae, Isolated from Zinc-Lead Mine Tailings.</title>
        <authorList>
            <person name="Hao X."/>
            <person name="Lin Y."/>
            <person name="Johnstone L."/>
            <person name="Baltrus D.A."/>
            <person name="Miller S.J."/>
            <person name="Wei G."/>
            <person name="Rensing C."/>
        </authorList>
    </citation>
    <scope>NUCLEOTIDE SEQUENCE [LARGE SCALE GENOMIC DNA]</scope>
    <source>
        <strain evidence="4 5">CCNWGS0123</strain>
    </source>
</reference>
<proteinExistence type="predicted"/>
<dbReference type="SUPFAM" id="SSF53850">
    <property type="entry name" value="Periplasmic binding protein-like II"/>
    <property type="match status" value="1"/>
</dbReference>
<sequence>MKFFATLLAGTAFAFSAFTASADVRFGIMNEAYPPFFAKDASGKWQGWEIDLMDAVCAEMKEKCSIVELSWDGLIPALQTKKFDVIWSSMSNTEERQKIIDFTDKYYNTPSKL</sequence>
<dbReference type="RefSeq" id="WP_006204372.1">
    <property type="nucleotide sequence ID" value="NZ_AGSN01000156.1"/>
</dbReference>
<dbReference type="EMBL" id="AGSN01000156">
    <property type="protein sequence ID" value="EHH09556.1"/>
    <property type="molecule type" value="Genomic_DNA"/>
</dbReference>
<keyword evidence="1 2" id="KW-0732">Signal</keyword>
<dbReference type="Gene3D" id="3.40.190.10">
    <property type="entry name" value="Periplasmic binding protein-like II"/>
    <property type="match status" value="1"/>
</dbReference>
<dbReference type="Proteomes" id="UP000002949">
    <property type="component" value="Unassembled WGS sequence"/>
</dbReference>